<dbReference type="AlphaFoldDB" id="A0A8H5CLL9"/>
<proteinExistence type="predicted"/>
<reference evidence="1 2" key="1">
    <citation type="journal article" date="2020" name="ISME J.">
        <title>Uncovering the hidden diversity of litter-decomposition mechanisms in mushroom-forming fungi.</title>
        <authorList>
            <person name="Floudas D."/>
            <person name="Bentzer J."/>
            <person name="Ahren D."/>
            <person name="Johansson T."/>
            <person name="Persson P."/>
            <person name="Tunlid A."/>
        </authorList>
    </citation>
    <scope>NUCLEOTIDE SEQUENCE [LARGE SCALE GENOMIC DNA]</scope>
    <source>
        <strain evidence="1 2">CBS 291.85</strain>
    </source>
</reference>
<evidence type="ECO:0008006" key="3">
    <source>
        <dbReference type="Google" id="ProtNLM"/>
    </source>
</evidence>
<evidence type="ECO:0000313" key="1">
    <source>
        <dbReference type="EMBL" id="KAF5343980.1"/>
    </source>
</evidence>
<keyword evidence="2" id="KW-1185">Reference proteome</keyword>
<dbReference type="Proteomes" id="UP000559256">
    <property type="component" value="Unassembled WGS sequence"/>
</dbReference>
<dbReference type="EMBL" id="JAACJM010000130">
    <property type="protein sequence ID" value="KAF5343980.1"/>
    <property type="molecule type" value="Genomic_DNA"/>
</dbReference>
<dbReference type="OrthoDB" id="2269034at2759"/>
<organism evidence="1 2">
    <name type="scientific">Tetrapyrgos nigripes</name>
    <dbReference type="NCBI Taxonomy" id="182062"/>
    <lineage>
        <taxon>Eukaryota</taxon>
        <taxon>Fungi</taxon>
        <taxon>Dikarya</taxon>
        <taxon>Basidiomycota</taxon>
        <taxon>Agaricomycotina</taxon>
        <taxon>Agaricomycetes</taxon>
        <taxon>Agaricomycetidae</taxon>
        <taxon>Agaricales</taxon>
        <taxon>Marasmiineae</taxon>
        <taxon>Marasmiaceae</taxon>
        <taxon>Tetrapyrgos</taxon>
    </lineage>
</organism>
<name>A0A8H5CLL9_9AGAR</name>
<accession>A0A8H5CLL9</accession>
<sequence>MCRLPVEILTENFKWRCGRSHLTIGGELNEGTDRFEQSVKTPTLDIAQTCSLWHNIVLSRPSLWTRIEVDLNCDRQSESLVDLVTLYLSRSSPRELTLTIEAWENDGNADSLTETGLSMLLALVKEKHRWKAVEFSLSISVFDGLNFAGECRRSCDCLEELTLPDEMDAMDNDRTRTKFAIDAFHEMLYHTPELHTLKIKGQFSEHLIGTGVFDVRTFILDIRGNELDLDNVFTLLAMYRFLGSLDILPDFDHEPEIPLPPALPNGVSVIDSPLQHLSITVRDDSDSECRGLIASAYLFQYLRARELKDLWIRGTNLKDPADSEERDICFNSLTKFLRAPSASCKD</sequence>
<gene>
    <name evidence="1" type="ORF">D9758_012900</name>
</gene>
<protein>
    <recommendedName>
        <fullName evidence="3">F-box domain-containing protein</fullName>
    </recommendedName>
</protein>
<evidence type="ECO:0000313" key="2">
    <source>
        <dbReference type="Proteomes" id="UP000559256"/>
    </source>
</evidence>
<comment type="caution">
    <text evidence="1">The sequence shown here is derived from an EMBL/GenBank/DDBJ whole genome shotgun (WGS) entry which is preliminary data.</text>
</comment>